<feature type="transmembrane region" description="Helical" evidence="7">
    <location>
        <begin position="12"/>
        <end position="30"/>
    </location>
</feature>
<dbReference type="EMBL" id="BMWX01000003">
    <property type="protein sequence ID" value="GGZ25550.1"/>
    <property type="molecule type" value="Genomic_DNA"/>
</dbReference>
<proteinExistence type="inferred from homology"/>
<dbReference type="AlphaFoldDB" id="A0A918PXL8"/>
<dbReference type="PANTHER" id="PTHR34582">
    <property type="entry name" value="UPF0702 TRANSMEMBRANE PROTEIN YCAP"/>
    <property type="match status" value="1"/>
</dbReference>
<evidence type="ECO:0000256" key="4">
    <source>
        <dbReference type="ARBA" id="ARBA00022692"/>
    </source>
</evidence>
<dbReference type="Pfam" id="PF20730">
    <property type="entry name" value="YetF_N"/>
    <property type="match status" value="1"/>
</dbReference>
<sequence>MEDIFFKSWETVLQIAIKTSMAYCFMIIILRVTGKRTLTKMNAFDAIVTFALGSILAAIALNPQVPIVDGLIAMSLLVLFQYLVTWASVRVKKVRKLITSSPQLLVFRGEYMEKALLNERITKEELNVAMRKEGLASVSEVEAAIMESNGNITVFPLSSKAKIHTLSDVEG</sequence>
<comment type="similarity">
    <text evidence="2">Belongs to the UPF0702 family.</text>
</comment>
<evidence type="ECO:0000259" key="8">
    <source>
        <dbReference type="Pfam" id="PF04239"/>
    </source>
</evidence>
<feature type="domain" description="YetF C-terminal" evidence="8">
    <location>
        <begin position="90"/>
        <end position="159"/>
    </location>
</feature>
<evidence type="ECO:0000256" key="7">
    <source>
        <dbReference type="SAM" id="Phobius"/>
    </source>
</evidence>
<dbReference type="PANTHER" id="PTHR34582:SF6">
    <property type="entry name" value="UPF0702 TRANSMEMBRANE PROTEIN YCAP"/>
    <property type="match status" value="1"/>
</dbReference>
<feature type="domain" description="YetF-like N-terminal transmembrane" evidence="9">
    <location>
        <begin position="13"/>
        <end position="86"/>
    </location>
</feature>
<evidence type="ECO:0000256" key="2">
    <source>
        <dbReference type="ARBA" id="ARBA00006448"/>
    </source>
</evidence>
<comment type="subcellular location">
    <subcellularLocation>
        <location evidence="1">Cell membrane</location>
        <topology evidence="1">Multi-pass membrane protein</topology>
    </subcellularLocation>
</comment>
<comment type="caution">
    <text evidence="10">The sequence shown here is derived from an EMBL/GenBank/DDBJ whole genome shotgun (WGS) entry which is preliminary data.</text>
</comment>
<evidence type="ECO:0000313" key="11">
    <source>
        <dbReference type="Proteomes" id="UP000619457"/>
    </source>
</evidence>
<protein>
    <submittedName>
        <fullName evidence="10">DUF421 domain-containing protein</fullName>
    </submittedName>
</protein>
<evidence type="ECO:0000256" key="1">
    <source>
        <dbReference type="ARBA" id="ARBA00004651"/>
    </source>
</evidence>
<dbReference type="Proteomes" id="UP000619457">
    <property type="component" value="Unassembled WGS sequence"/>
</dbReference>
<organism evidence="10 11">
    <name type="scientific">Echinicola pacifica</name>
    <dbReference type="NCBI Taxonomy" id="346377"/>
    <lineage>
        <taxon>Bacteria</taxon>
        <taxon>Pseudomonadati</taxon>
        <taxon>Bacteroidota</taxon>
        <taxon>Cytophagia</taxon>
        <taxon>Cytophagales</taxon>
        <taxon>Cyclobacteriaceae</taxon>
        <taxon>Echinicola</taxon>
    </lineage>
</organism>
<evidence type="ECO:0000256" key="5">
    <source>
        <dbReference type="ARBA" id="ARBA00022989"/>
    </source>
</evidence>
<evidence type="ECO:0000259" key="9">
    <source>
        <dbReference type="Pfam" id="PF20730"/>
    </source>
</evidence>
<keyword evidence="4 7" id="KW-0812">Transmembrane</keyword>
<gene>
    <name evidence="10" type="ORF">GCM10007049_17590</name>
</gene>
<evidence type="ECO:0000256" key="6">
    <source>
        <dbReference type="ARBA" id="ARBA00023136"/>
    </source>
</evidence>
<keyword evidence="6 7" id="KW-0472">Membrane</keyword>
<feature type="transmembrane region" description="Helical" evidence="7">
    <location>
        <begin position="42"/>
        <end position="61"/>
    </location>
</feature>
<dbReference type="InterPro" id="IPR048454">
    <property type="entry name" value="YetF_N"/>
</dbReference>
<reference evidence="10" key="1">
    <citation type="journal article" date="2014" name="Int. J. Syst. Evol. Microbiol.">
        <title>Complete genome sequence of Corynebacterium casei LMG S-19264T (=DSM 44701T), isolated from a smear-ripened cheese.</title>
        <authorList>
            <consortium name="US DOE Joint Genome Institute (JGI-PGF)"/>
            <person name="Walter F."/>
            <person name="Albersmeier A."/>
            <person name="Kalinowski J."/>
            <person name="Ruckert C."/>
        </authorList>
    </citation>
    <scope>NUCLEOTIDE SEQUENCE</scope>
    <source>
        <strain evidence="10">KCTC 12368</strain>
    </source>
</reference>
<reference evidence="10" key="2">
    <citation type="submission" date="2020-09" db="EMBL/GenBank/DDBJ databases">
        <authorList>
            <person name="Sun Q."/>
            <person name="Kim S."/>
        </authorList>
    </citation>
    <scope>NUCLEOTIDE SEQUENCE</scope>
    <source>
        <strain evidence="10">KCTC 12368</strain>
    </source>
</reference>
<evidence type="ECO:0000256" key="3">
    <source>
        <dbReference type="ARBA" id="ARBA00022475"/>
    </source>
</evidence>
<accession>A0A918PXL8</accession>
<dbReference type="Pfam" id="PF04239">
    <property type="entry name" value="DUF421"/>
    <property type="match status" value="1"/>
</dbReference>
<name>A0A918PXL8_9BACT</name>
<keyword evidence="3" id="KW-1003">Cell membrane</keyword>
<keyword evidence="5 7" id="KW-1133">Transmembrane helix</keyword>
<dbReference type="InterPro" id="IPR023090">
    <property type="entry name" value="UPF0702_alpha/beta_dom_sf"/>
</dbReference>
<dbReference type="Gene3D" id="3.30.240.20">
    <property type="entry name" value="bsu07140 like domains"/>
    <property type="match status" value="1"/>
</dbReference>
<evidence type="ECO:0000313" key="10">
    <source>
        <dbReference type="EMBL" id="GGZ25550.1"/>
    </source>
</evidence>
<dbReference type="GO" id="GO:0005886">
    <property type="term" value="C:plasma membrane"/>
    <property type="evidence" value="ECO:0007669"/>
    <property type="project" value="UniProtKB-SubCell"/>
</dbReference>
<keyword evidence="11" id="KW-1185">Reference proteome</keyword>
<dbReference type="RefSeq" id="WP_018473356.1">
    <property type="nucleotide sequence ID" value="NZ_BMWX01000003.1"/>
</dbReference>
<feature type="transmembrane region" description="Helical" evidence="7">
    <location>
        <begin position="67"/>
        <end position="89"/>
    </location>
</feature>
<dbReference type="InterPro" id="IPR007353">
    <property type="entry name" value="DUF421"/>
</dbReference>